<evidence type="ECO:0000256" key="4">
    <source>
        <dbReference type="ARBA" id="ARBA00022989"/>
    </source>
</evidence>
<reference evidence="7 8" key="1">
    <citation type="journal article" date="2024" name="Chem. Sci.">
        <title>Discovery of megapolipeptins by genome mining of a Burkholderiales bacteria collection.</title>
        <authorList>
            <person name="Paulo B.S."/>
            <person name="Recchia M.J.J."/>
            <person name="Lee S."/>
            <person name="Fergusson C.H."/>
            <person name="Romanowski S.B."/>
            <person name="Hernandez A."/>
            <person name="Krull N."/>
            <person name="Liu D.Y."/>
            <person name="Cavanagh H."/>
            <person name="Bos A."/>
            <person name="Gray C.A."/>
            <person name="Murphy B.T."/>
            <person name="Linington R.G."/>
            <person name="Eustaquio A.S."/>
        </authorList>
    </citation>
    <scope>NUCLEOTIDE SEQUENCE [LARGE SCALE GENOMIC DNA]</scope>
    <source>
        <strain evidence="7 8">RL16-012-BIC-B</strain>
    </source>
</reference>
<feature type="transmembrane region" description="Helical" evidence="6">
    <location>
        <begin position="90"/>
        <end position="111"/>
    </location>
</feature>
<evidence type="ECO:0000313" key="8">
    <source>
        <dbReference type="Proteomes" id="UP001629249"/>
    </source>
</evidence>
<feature type="transmembrane region" description="Helical" evidence="6">
    <location>
        <begin position="357"/>
        <end position="381"/>
    </location>
</feature>
<evidence type="ECO:0000313" key="7">
    <source>
        <dbReference type="EMBL" id="MFL9884619.1"/>
    </source>
</evidence>
<keyword evidence="4 6" id="KW-1133">Transmembrane helix</keyword>
<dbReference type="EMBL" id="JAQQFN010000011">
    <property type="protein sequence ID" value="MFL9884619.1"/>
    <property type="molecule type" value="Genomic_DNA"/>
</dbReference>
<evidence type="ECO:0000256" key="1">
    <source>
        <dbReference type="ARBA" id="ARBA00004651"/>
    </source>
</evidence>
<feature type="transmembrane region" description="Helical" evidence="6">
    <location>
        <begin position="269"/>
        <end position="289"/>
    </location>
</feature>
<comment type="caution">
    <text evidence="7">The sequence shown here is derived from an EMBL/GenBank/DDBJ whole genome shotgun (WGS) entry which is preliminary data.</text>
</comment>
<keyword evidence="8" id="KW-1185">Reference proteome</keyword>
<name>A0ABW8ZN08_9BURK</name>
<accession>A0ABW8ZN08</accession>
<feature type="transmembrane region" description="Helical" evidence="6">
    <location>
        <begin position="61"/>
        <end position="84"/>
    </location>
</feature>
<dbReference type="Pfam" id="PF13440">
    <property type="entry name" value="Polysacc_synt_3"/>
    <property type="match status" value="1"/>
</dbReference>
<feature type="transmembrane region" description="Helical" evidence="6">
    <location>
        <begin position="301"/>
        <end position="321"/>
    </location>
</feature>
<evidence type="ECO:0000256" key="6">
    <source>
        <dbReference type="SAM" id="Phobius"/>
    </source>
</evidence>
<dbReference type="PANTHER" id="PTHR30250">
    <property type="entry name" value="PST FAMILY PREDICTED COLANIC ACID TRANSPORTER"/>
    <property type="match status" value="1"/>
</dbReference>
<gene>
    <name evidence="7" type="ORF">PQR66_16370</name>
</gene>
<evidence type="ECO:0000256" key="3">
    <source>
        <dbReference type="ARBA" id="ARBA00022692"/>
    </source>
</evidence>
<keyword evidence="2" id="KW-1003">Cell membrane</keyword>
<dbReference type="PANTHER" id="PTHR30250:SF11">
    <property type="entry name" value="O-ANTIGEN TRANSPORTER-RELATED"/>
    <property type="match status" value="1"/>
</dbReference>
<comment type="subcellular location">
    <subcellularLocation>
        <location evidence="1">Cell membrane</location>
        <topology evidence="1">Multi-pass membrane protein</topology>
    </subcellularLocation>
</comment>
<keyword evidence="5 6" id="KW-0472">Membrane</keyword>
<feature type="transmembrane region" description="Helical" evidence="6">
    <location>
        <begin position="26"/>
        <end position="49"/>
    </location>
</feature>
<dbReference type="InterPro" id="IPR050833">
    <property type="entry name" value="Poly_Biosynth_Transport"/>
</dbReference>
<feature type="transmembrane region" description="Helical" evidence="6">
    <location>
        <begin position="333"/>
        <end position="351"/>
    </location>
</feature>
<sequence length="407" mass="44264">MTAAGFLSSVITARILGPEGRGVMSAALLVSTISAGIAQSGLASSYVYHHGAKKRFSYPSLLFYSISGIMVVSCLIACFGISLAPVLKNIGLLVIFMSAFAGAQTYFFTLSQLHSNLNFFNKLRLGSVIGNVVLLGFLIIGVRVVTPGEVLMSQLLVLICLTVAGGWWALKHEIWNVKEELDTTTLRRVLGYGLSQHGTAMLSLFLLNFDKLVLLTRGNVVEYGYYALAFSTSRLIGSVQDAVSVALFSRFAGRDADRLAQAVGIAFRLTFLPMLIVAAVGALSAPWFLNHIYGKQFGEVATPFAILLFECVVGGASWTLAQRFNASGRPELVLIRQFISVLPVMAGIPFLPEKNAFQCLAMLMLAGACLRLIATLALYKFELREPFPSMMPTKVDGQLVRNMFVYR</sequence>
<keyword evidence="3 6" id="KW-0812">Transmembrane</keyword>
<dbReference type="Proteomes" id="UP001629249">
    <property type="component" value="Unassembled WGS sequence"/>
</dbReference>
<proteinExistence type="predicted"/>
<protein>
    <submittedName>
        <fullName evidence="7">Oligosaccharide flippase family protein</fullName>
    </submittedName>
</protein>
<organism evidence="7 8">
    <name type="scientific">Paraburkholderia agricolaris</name>
    <dbReference type="NCBI Taxonomy" id="2152888"/>
    <lineage>
        <taxon>Bacteria</taxon>
        <taxon>Pseudomonadati</taxon>
        <taxon>Pseudomonadota</taxon>
        <taxon>Betaproteobacteria</taxon>
        <taxon>Burkholderiales</taxon>
        <taxon>Burkholderiaceae</taxon>
        <taxon>Paraburkholderia</taxon>
    </lineage>
</organism>
<feature type="transmembrane region" description="Helical" evidence="6">
    <location>
        <begin position="151"/>
        <end position="169"/>
    </location>
</feature>
<feature type="transmembrane region" description="Helical" evidence="6">
    <location>
        <begin position="123"/>
        <end position="145"/>
    </location>
</feature>
<evidence type="ECO:0000256" key="2">
    <source>
        <dbReference type="ARBA" id="ARBA00022475"/>
    </source>
</evidence>
<evidence type="ECO:0000256" key="5">
    <source>
        <dbReference type="ARBA" id="ARBA00023136"/>
    </source>
</evidence>